<dbReference type="PANTHER" id="PTHR37984:SF15">
    <property type="entry name" value="INTEGRASE CATALYTIC DOMAIN-CONTAINING PROTEIN"/>
    <property type="match status" value="1"/>
</dbReference>
<accession>A0ABD1JB48</accession>
<dbReference type="FunFam" id="3.30.420.10:FF:000032">
    <property type="entry name" value="Retrovirus-related Pol polyprotein from transposon 297-like Protein"/>
    <property type="match status" value="1"/>
</dbReference>
<sequence length="455" mass="51210">MRRDIEQWCKSCDRCLLAKGAVPSVRTFSGHLLASKPLEVIALDFTLMDKASDGHENILVITDVFSKFTQAYPTTNQRAETVVKILTEKWFYSFGIPKRIHSDQGRAFEGELLRRLCKLYGIQKSRTTPYHPQGNGQCERFNRTLHDLLRTLPPEQKRKWPRALPHLLFAYNTTVHQSTNYSPYELLFGQKPQLPVDFLLGLVREDSTTIPPEDWVTVHADHLAEVYSSAKSHLEAAAVSRERPGPPVSVLPAGTRVYRKSHPLGRHKIQDHWEPTVYKIVKCYDDKGLVYHITPVDGSGPDKNMHRSELKVIPAQVDPPPEMSPELPPRDQRETVYEPTSDNEEEEDAMWIRLASLPNPIEPPSGSRSPTPTSQPSAEVSQEGPLGSTEEATPAQAPADPRHDVTSSSSVPPEDLRRPRRARAGQHSNPFRLPQSATQHLEGHQNSIFSVVPNI</sequence>
<gene>
    <name evidence="3" type="ORF">ACEWY4_021074</name>
</gene>
<dbReference type="EMBL" id="JBHFQA010000018">
    <property type="protein sequence ID" value="KAL2083301.1"/>
    <property type="molecule type" value="Genomic_DNA"/>
</dbReference>
<dbReference type="Gene3D" id="3.30.420.10">
    <property type="entry name" value="Ribonuclease H-like superfamily/Ribonuclease H"/>
    <property type="match status" value="1"/>
</dbReference>
<feature type="compositionally biased region" description="Pro residues" evidence="1">
    <location>
        <begin position="317"/>
        <end position="327"/>
    </location>
</feature>
<name>A0ABD1JB48_9TELE</name>
<keyword evidence="4" id="KW-1185">Reference proteome</keyword>
<feature type="region of interest" description="Disordered" evidence="1">
    <location>
        <begin position="313"/>
        <end position="455"/>
    </location>
</feature>
<evidence type="ECO:0000313" key="3">
    <source>
        <dbReference type="EMBL" id="KAL2083301.1"/>
    </source>
</evidence>
<dbReference type="AlphaFoldDB" id="A0ABD1JB48"/>
<dbReference type="InterPro" id="IPR001584">
    <property type="entry name" value="Integrase_cat-core"/>
</dbReference>
<protein>
    <recommendedName>
        <fullName evidence="2">Integrase catalytic domain-containing protein</fullName>
    </recommendedName>
</protein>
<dbReference type="Proteomes" id="UP001591681">
    <property type="component" value="Unassembled WGS sequence"/>
</dbReference>
<evidence type="ECO:0000313" key="4">
    <source>
        <dbReference type="Proteomes" id="UP001591681"/>
    </source>
</evidence>
<dbReference type="InterPro" id="IPR050951">
    <property type="entry name" value="Retrovirus_Pol_polyprotein"/>
</dbReference>
<evidence type="ECO:0000256" key="1">
    <source>
        <dbReference type="SAM" id="MobiDB-lite"/>
    </source>
</evidence>
<dbReference type="SUPFAM" id="SSF53098">
    <property type="entry name" value="Ribonuclease H-like"/>
    <property type="match status" value="1"/>
</dbReference>
<evidence type="ECO:0000259" key="2">
    <source>
        <dbReference type="PROSITE" id="PS50994"/>
    </source>
</evidence>
<dbReference type="InterPro" id="IPR036397">
    <property type="entry name" value="RNaseH_sf"/>
</dbReference>
<organism evidence="3 4">
    <name type="scientific">Coilia grayii</name>
    <name type="common">Gray's grenadier anchovy</name>
    <dbReference type="NCBI Taxonomy" id="363190"/>
    <lineage>
        <taxon>Eukaryota</taxon>
        <taxon>Metazoa</taxon>
        <taxon>Chordata</taxon>
        <taxon>Craniata</taxon>
        <taxon>Vertebrata</taxon>
        <taxon>Euteleostomi</taxon>
        <taxon>Actinopterygii</taxon>
        <taxon>Neopterygii</taxon>
        <taxon>Teleostei</taxon>
        <taxon>Clupei</taxon>
        <taxon>Clupeiformes</taxon>
        <taxon>Clupeoidei</taxon>
        <taxon>Engraulidae</taxon>
        <taxon>Coilinae</taxon>
        <taxon>Coilia</taxon>
    </lineage>
</organism>
<feature type="compositionally biased region" description="Low complexity" evidence="1">
    <location>
        <begin position="364"/>
        <end position="377"/>
    </location>
</feature>
<reference evidence="3 4" key="1">
    <citation type="submission" date="2024-09" db="EMBL/GenBank/DDBJ databases">
        <title>A chromosome-level genome assembly of Gray's grenadier anchovy, Coilia grayii.</title>
        <authorList>
            <person name="Fu Z."/>
        </authorList>
    </citation>
    <scope>NUCLEOTIDE SEQUENCE [LARGE SCALE GENOMIC DNA]</scope>
    <source>
        <strain evidence="3">G4</strain>
        <tissue evidence="3">Muscle</tissue>
    </source>
</reference>
<comment type="caution">
    <text evidence="3">The sequence shown here is derived from an EMBL/GenBank/DDBJ whole genome shotgun (WGS) entry which is preliminary data.</text>
</comment>
<dbReference type="Pfam" id="PF00665">
    <property type="entry name" value="rve"/>
    <property type="match status" value="1"/>
</dbReference>
<dbReference type="InterPro" id="IPR012337">
    <property type="entry name" value="RNaseH-like_sf"/>
</dbReference>
<proteinExistence type="predicted"/>
<dbReference type="PANTHER" id="PTHR37984">
    <property type="entry name" value="PROTEIN CBG26694"/>
    <property type="match status" value="1"/>
</dbReference>
<feature type="domain" description="Integrase catalytic" evidence="2">
    <location>
        <begin position="33"/>
        <end position="191"/>
    </location>
</feature>
<feature type="compositionally biased region" description="Polar residues" evidence="1">
    <location>
        <begin position="435"/>
        <end position="449"/>
    </location>
</feature>
<dbReference type="PROSITE" id="PS50994">
    <property type="entry name" value="INTEGRASE"/>
    <property type="match status" value="1"/>
</dbReference>